<protein>
    <submittedName>
        <fullName evidence="2">Uncharacterized protein</fullName>
    </submittedName>
</protein>
<dbReference type="EMBL" id="FNHB01000003">
    <property type="protein sequence ID" value="SDM26709.1"/>
    <property type="molecule type" value="Genomic_DNA"/>
</dbReference>
<reference evidence="2 3" key="1">
    <citation type="submission" date="2016-10" db="EMBL/GenBank/DDBJ databases">
        <authorList>
            <person name="de Groot N.N."/>
        </authorList>
    </citation>
    <scope>NUCLEOTIDE SEQUENCE [LARGE SCALE GENOMIC DNA]</scope>
    <source>
        <strain evidence="2 3">DSM 1736</strain>
    </source>
</reference>
<evidence type="ECO:0000313" key="2">
    <source>
        <dbReference type="EMBL" id="SDM26709.1"/>
    </source>
</evidence>
<keyword evidence="3" id="KW-1185">Reference proteome</keyword>
<sequence length="130" mass="14015">MGKDRAVSKKGADGLPLYMLLALAVGSAFVSIRFHAWTGGALFLAAAVHGYRRRGLVTGKQFFTPRGAVGALLAAYSVLLIVSGLLLFGVYAPRLSLLHKLLTVPFVVLTIGHVLQNRLVRRKSEGRSTR</sequence>
<organism evidence="2 3">
    <name type="scientific">Dendrosporobacter quercicolus</name>
    <dbReference type="NCBI Taxonomy" id="146817"/>
    <lineage>
        <taxon>Bacteria</taxon>
        <taxon>Bacillati</taxon>
        <taxon>Bacillota</taxon>
        <taxon>Negativicutes</taxon>
        <taxon>Selenomonadales</taxon>
        <taxon>Sporomusaceae</taxon>
        <taxon>Dendrosporobacter</taxon>
    </lineage>
</organism>
<keyword evidence="1" id="KW-1133">Transmembrane helix</keyword>
<feature type="transmembrane region" description="Helical" evidence="1">
    <location>
        <begin position="20"/>
        <end position="48"/>
    </location>
</feature>
<feature type="transmembrane region" description="Helical" evidence="1">
    <location>
        <begin position="69"/>
        <end position="91"/>
    </location>
</feature>
<evidence type="ECO:0000313" key="3">
    <source>
        <dbReference type="Proteomes" id="UP000214880"/>
    </source>
</evidence>
<dbReference type="AlphaFoldDB" id="A0A1G9RTW7"/>
<accession>A0A1G9RTW7</accession>
<feature type="transmembrane region" description="Helical" evidence="1">
    <location>
        <begin position="97"/>
        <end position="115"/>
    </location>
</feature>
<dbReference type="RefSeq" id="WP_092071480.1">
    <property type="nucleotide sequence ID" value="NZ_FNHB01000003.1"/>
</dbReference>
<proteinExistence type="predicted"/>
<keyword evidence="1" id="KW-0472">Membrane</keyword>
<evidence type="ECO:0000256" key="1">
    <source>
        <dbReference type="SAM" id="Phobius"/>
    </source>
</evidence>
<keyword evidence="1" id="KW-0812">Transmembrane</keyword>
<dbReference type="Proteomes" id="UP000214880">
    <property type="component" value="Unassembled WGS sequence"/>
</dbReference>
<gene>
    <name evidence="2" type="ORF">SAMN04488502_103103</name>
</gene>
<name>A0A1G9RTW7_9FIRM</name>
<dbReference type="STRING" id="146817.SAMN04488502_103103"/>